<dbReference type="EMBL" id="JAHCVI010000001">
    <property type="protein sequence ID" value="KAG7290256.1"/>
    <property type="molecule type" value="Genomic_DNA"/>
</dbReference>
<evidence type="ECO:0000259" key="2">
    <source>
        <dbReference type="Pfam" id="PF24864"/>
    </source>
</evidence>
<evidence type="ECO:0000313" key="4">
    <source>
        <dbReference type="Proteomes" id="UP001197093"/>
    </source>
</evidence>
<proteinExistence type="predicted"/>
<dbReference type="Pfam" id="PF24864">
    <property type="entry name" value="DUF7730"/>
    <property type="match status" value="1"/>
</dbReference>
<accession>A0AAD4EZF0</accession>
<dbReference type="PANTHER" id="PTHR42085:SF2">
    <property type="entry name" value="F-BOX DOMAIN-CONTAINING PROTEIN"/>
    <property type="match status" value="1"/>
</dbReference>
<protein>
    <recommendedName>
        <fullName evidence="2">DUF7730 domain-containing protein</fullName>
    </recommendedName>
</protein>
<feature type="transmembrane region" description="Helical" evidence="1">
    <location>
        <begin position="144"/>
        <end position="161"/>
    </location>
</feature>
<gene>
    <name evidence="3" type="ORF">NEMBOFW57_000255</name>
</gene>
<organism evidence="3 4">
    <name type="scientific">Staphylotrichum longicolle</name>
    <dbReference type="NCBI Taxonomy" id="669026"/>
    <lineage>
        <taxon>Eukaryota</taxon>
        <taxon>Fungi</taxon>
        <taxon>Dikarya</taxon>
        <taxon>Ascomycota</taxon>
        <taxon>Pezizomycotina</taxon>
        <taxon>Sordariomycetes</taxon>
        <taxon>Sordariomycetidae</taxon>
        <taxon>Sordariales</taxon>
        <taxon>Chaetomiaceae</taxon>
        <taxon>Staphylotrichum</taxon>
    </lineage>
</organism>
<feature type="transmembrane region" description="Helical" evidence="1">
    <location>
        <begin position="56"/>
        <end position="76"/>
    </location>
</feature>
<dbReference type="PANTHER" id="PTHR42085">
    <property type="entry name" value="F-BOX DOMAIN-CONTAINING PROTEIN"/>
    <property type="match status" value="1"/>
</dbReference>
<keyword evidence="1" id="KW-1133">Transmembrane helix</keyword>
<dbReference type="InterPro" id="IPR056632">
    <property type="entry name" value="DUF7730"/>
</dbReference>
<keyword evidence="4" id="KW-1185">Reference proteome</keyword>
<dbReference type="AlphaFoldDB" id="A0AAD4EZF0"/>
<keyword evidence="1" id="KW-0472">Membrane</keyword>
<evidence type="ECO:0000256" key="1">
    <source>
        <dbReference type="SAM" id="Phobius"/>
    </source>
</evidence>
<feature type="transmembrane region" description="Helical" evidence="1">
    <location>
        <begin position="23"/>
        <end position="44"/>
    </location>
</feature>
<keyword evidence="1" id="KW-0812">Transmembrane</keyword>
<evidence type="ECO:0000313" key="3">
    <source>
        <dbReference type="EMBL" id="KAG7290256.1"/>
    </source>
</evidence>
<feature type="domain" description="DUF7730" evidence="2">
    <location>
        <begin position="197"/>
        <end position="346"/>
    </location>
</feature>
<comment type="caution">
    <text evidence="3">The sequence shown here is derived from an EMBL/GenBank/DDBJ whole genome shotgun (WGS) entry which is preliminary data.</text>
</comment>
<dbReference type="InterPro" id="IPR038883">
    <property type="entry name" value="AN11006-like"/>
</dbReference>
<name>A0AAD4EZF0_9PEZI</name>
<sequence>MVTTSTPHTDALLNGTAILPRRIFSLLLVVLLYTAATPFSPISWLTGPIALSGTYFFDRLLAGLILFCAFYFQWAIASLRSAVVISLPTGGTTTQVRNGRVEQVRSGSVPLWVWQTGEYWHFALAEAGVLLLAEFAGSETMRRLLVSAVILGLWVIGWSATPASLKRWAWDHIKVYLFVLVLDELRNVGAGVVSGMPQSPFFTLPAELRLKIYHLLLTSPPPIHLDLRYTAAHTPAPALHRDRSLLPSRAWRWSASHCHRHPLSPSALSDCCTTGGAPPTACALHADTTPCKIGREVLSLLRACRAAYREAAAVLYATNTFHVGSGALLLYTPRLLPAERAGAVRRAVVSVTEANVWDYAQEHLGIEGAWRRTRR</sequence>
<dbReference type="Proteomes" id="UP001197093">
    <property type="component" value="Unassembled WGS sequence"/>
</dbReference>
<reference evidence="3" key="1">
    <citation type="submission" date="2023-02" db="EMBL/GenBank/DDBJ databases">
        <authorList>
            <person name="Palmer J.M."/>
        </authorList>
    </citation>
    <scope>NUCLEOTIDE SEQUENCE</scope>
    <source>
        <strain evidence="3">FW57</strain>
    </source>
</reference>